<evidence type="ECO:0000313" key="1">
    <source>
        <dbReference type="EMBL" id="SHG05534.1"/>
    </source>
</evidence>
<dbReference type="OrthoDB" id="8901415at2"/>
<organism evidence="1 2">
    <name type="scientific">Kaistia soli DSM 19436</name>
    <dbReference type="NCBI Taxonomy" id="1122133"/>
    <lineage>
        <taxon>Bacteria</taxon>
        <taxon>Pseudomonadati</taxon>
        <taxon>Pseudomonadota</taxon>
        <taxon>Alphaproteobacteria</taxon>
        <taxon>Hyphomicrobiales</taxon>
        <taxon>Kaistiaceae</taxon>
        <taxon>Kaistia</taxon>
    </lineage>
</organism>
<dbReference type="AlphaFoldDB" id="A0A1M5GP76"/>
<dbReference type="Proteomes" id="UP000184485">
    <property type="component" value="Unassembled WGS sequence"/>
</dbReference>
<dbReference type="STRING" id="1122133.SAMN02745157_3476"/>
<dbReference type="RefSeq" id="WP_073055133.1">
    <property type="nucleotide sequence ID" value="NZ_FQUP01000003.1"/>
</dbReference>
<dbReference type="EMBL" id="FQUP01000003">
    <property type="protein sequence ID" value="SHG05534.1"/>
    <property type="molecule type" value="Genomic_DNA"/>
</dbReference>
<reference evidence="1 2" key="1">
    <citation type="submission" date="2016-11" db="EMBL/GenBank/DDBJ databases">
        <authorList>
            <person name="Jaros S."/>
            <person name="Januszkiewicz K."/>
            <person name="Wedrychowicz H."/>
        </authorList>
    </citation>
    <scope>NUCLEOTIDE SEQUENCE [LARGE SCALE GENOMIC DNA]</scope>
    <source>
        <strain evidence="1 2">DSM 19436</strain>
    </source>
</reference>
<name>A0A1M5GP76_9HYPH</name>
<accession>A0A1M5GP76</accession>
<keyword evidence="2" id="KW-1185">Reference proteome</keyword>
<protein>
    <recommendedName>
        <fullName evidence="3">EVE domain-containing protein</fullName>
    </recommendedName>
</protein>
<sequence length="136" mass="14571">MAFAIKAAILDAAAETFEFPAQKTMYGGKAIAAGDVVFIFASENHGGRGLFARGRVIGVEPLPRVPGPGRQTPRVSVRVRRESLATKPLGRAELKPFASSDTDAGLAELQFKFYRQATDKIVGLSEAATAALDRFF</sequence>
<proteinExistence type="predicted"/>
<gene>
    <name evidence="1" type="ORF">SAMN02745157_3476</name>
</gene>
<evidence type="ECO:0000313" key="2">
    <source>
        <dbReference type="Proteomes" id="UP000184485"/>
    </source>
</evidence>
<evidence type="ECO:0008006" key="3">
    <source>
        <dbReference type="Google" id="ProtNLM"/>
    </source>
</evidence>